<dbReference type="AlphaFoldDB" id="A0A8H2X0X0"/>
<dbReference type="Proteomes" id="UP000663853">
    <property type="component" value="Unassembled WGS sequence"/>
</dbReference>
<accession>A0A8H2X0X0</accession>
<organism evidence="3 4">
    <name type="scientific">Rhizoctonia solani</name>
    <dbReference type="NCBI Taxonomy" id="456999"/>
    <lineage>
        <taxon>Eukaryota</taxon>
        <taxon>Fungi</taxon>
        <taxon>Dikarya</taxon>
        <taxon>Basidiomycota</taxon>
        <taxon>Agaricomycotina</taxon>
        <taxon>Agaricomycetes</taxon>
        <taxon>Cantharellales</taxon>
        <taxon>Ceratobasidiaceae</taxon>
        <taxon>Rhizoctonia</taxon>
    </lineage>
</organism>
<proteinExistence type="predicted"/>
<name>A0A8H2X0X0_9AGAM</name>
<dbReference type="EMBL" id="CAJMXA010000001">
    <property type="protein sequence ID" value="CAE6410291.1"/>
    <property type="molecule type" value="Genomic_DNA"/>
</dbReference>
<dbReference type="PROSITE" id="PS50181">
    <property type="entry name" value="FBOX"/>
    <property type="match status" value="1"/>
</dbReference>
<feature type="domain" description="F-box" evidence="2">
    <location>
        <begin position="49"/>
        <end position="98"/>
    </location>
</feature>
<evidence type="ECO:0000313" key="4">
    <source>
        <dbReference type="Proteomes" id="UP000663853"/>
    </source>
</evidence>
<feature type="region of interest" description="Disordered" evidence="1">
    <location>
        <begin position="1"/>
        <end position="43"/>
    </location>
</feature>
<dbReference type="OrthoDB" id="268576at2759"/>
<dbReference type="CDD" id="cd09917">
    <property type="entry name" value="F-box_SF"/>
    <property type="match status" value="1"/>
</dbReference>
<dbReference type="InterPro" id="IPR036047">
    <property type="entry name" value="F-box-like_dom_sf"/>
</dbReference>
<dbReference type="SUPFAM" id="SSF81383">
    <property type="entry name" value="F-box domain"/>
    <property type="match status" value="1"/>
</dbReference>
<protein>
    <recommendedName>
        <fullName evidence="2">F-box domain-containing protein</fullName>
    </recommendedName>
</protein>
<sequence length="668" mass="76656">MKSTAKKTKPVQSGTTRKSAPKSTSKAPPKKKARNDQPSPEKEVERRLALHFANLPLDLFIEIAKHLYPLDLIHLSRANKLLRSMFMRRSAAEVWRAALSNVGLPPCPDDSMPEPRYAALMFLEQCTECYKSATRHMDPIFLVRLCYACRKRMVLGAEAVRELGAVLTHSQYLIPPRGKARPDWYLLREFEEIQAITSEVEGDQDVWKDWIKGRVKLVRARHERAEPLVKWLENRGEEQKQAINDLKNARAAQVEARLLKLGWELADIREGENYSDEWTSLVYKTKPLGNKDWKDMLPFLLDGLEKARESRLDKERYERAQTRKSIAENWLRLLSDQLCPTDLTLRWRKPGTCLTHGSTEASCGPLYPEGISKQDITIRIPSIPPISDLIQCCPHLHELLDRDMPTEEFQVEFQKKQSYLKEQYSSWRANLETALVKQLPKGLKPVETESSDFDLLPMARPSDGDSRELGDLLSLDLRVLLRADVQFGLQYGTFYYPKCFDSLTADKLGSAHHVASCNTAKAILHALQRPDASYLEMRALGKSFLCLRCIDDPKYYTWDNIVSHYIHEDNWGEVNRLKECPAQEGKGITFLPTHSIDGDDKPLVRLIAMQDQVPRSNAPQMECKVCLEISRSCRTGDAHIVRHVREVHLIENPVLGEHYAEVRQSRHY</sequence>
<gene>
    <name evidence="3" type="ORF">RDB_LOCUS3</name>
</gene>
<comment type="caution">
    <text evidence="3">The sequence shown here is derived from an EMBL/GenBank/DDBJ whole genome shotgun (WGS) entry which is preliminary data.</text>
</comment>
<feature type="compositionally biased region" description="Low complexity" evidence="1">
    <location>
        <begin position="15"/>
        <end position="27"/>
    </location>
</feature>
<reference evidence="3" key="1">
    <citation type="submission" date="2021-01" db="EMBL/GenBank/DDBJ databases">
        <authorList>
            <person name="Kaushik A."/>
        </authorList>
    </citation>
    <scope>NUCLEOTIDE SEQUENCE</scope>
    <source>
        <strain evidence="3">AG6-10EEA</strain>
    </source>
</reference>
<evidence type="ECO:0000259" key="2">
    <source>
        <dbReference type="PROSITE" id="PS50181"/>
    </source>
</evidence>
<dbReference type="InterPro" id="IPR001810">
    <property type="entry name" value="F-box_dom"/>
</dbReference>
<evidence type="ECO:0000313" key="3">
    <source>
        <dbReference type="EMBL" id="CAE6410291.1"/>
    </source>
</evidence>
<evidence type="ECO:0000256" key="1">
    <source>
        <dbReference type="SAM" id="MobiDB-lite"/>
    </source>
</evidence>